<dbReference type="GO" id="GO:0004748">
    <property type="term" value="F:ribonucleoside-diphosphate reductase activity, thioredoxin disulfide as acceptor"/>
    <property type="evidence" value="ECO:0007669"/>
    <property type="project" value="UniProtKB-EC"/>
</dbReference>
<keyword evidence="8" id="KW-0170">Cobalt</keyword>
<dbReference type="GO" id="GO:0031419">
    <property type="term" value="F:cobalamin binding"/>
    <property type="evidence" value="ECO:0007669"/>
    <property type="project" value="UniProtKB-KW"/>
</dbReference>
<dbReference type="PROSITE" id="PS50817">
    <property type="entry name" value="INTEIN_N_TER"/>
    <property type="match status" value="1"/>
</dbReference>
<dbReference type="Gene3D" id="2.170.16.10">
    <property type="entry name" value="Hedgehog/Intein (Hint) domain"/>
    <property type="match status" value="2"/>
</dbReference>
<evidence type="ECO:0000256" key="2">
    <source>
        <dbReference type="ARBA" id="ARBA00012274"/>
    </source>
</evidence>
<evidence type="ECO:0000256" key="8">
    <source>
        <dbReference type="ARBA" id="ARBA00023285"/>
    </source>
</evidence>
<dbReference type="InterPro" id="IPR000788">
    <property type="entry name" value="RNR_lg_C"/>
</dbReference>
<dbReference type="PANTHER" id="PTHR43371:SF1">
    <property type="entry name" value="RIBONUCLEOSIDE-DIPHOSPHATE REDUCTASE"/>
    <property type="match status" value="1"/>
</dbReference>
<dbReference type="Pfam" id="PF00317">
    <property type="entry name" value="Ribonuc_red_lgN"/>
    <property type="match status" value="1"/>
</dbReference>
<dbReference type="Pfam" id="PF14528">
    <property type="entry name" value="LAGLIDADG_3"/>
    <property type="match status" value="1"/>
</dbReference>
<dbReference type="Gene3D" id="3.10.28.10">
    <property type="entry name" value="Homing endonucleases"/>
    <property type="match status" value="1"/>
</dbReference>
<dbReference type="AlphaFoldDB" id="A0A3D8P232"/>
<dbReference type="PANTHER" id="PTHR43371">
    <property type="entry name" value="VITAMIN B12-DEPENDENT RIBONUCLEOTIDE REDUCTASE"/>
    <property type="match status" value="1"/>
</dbReference>
<reference evidence="12 13" key="1">
    <citation type="submission" date="2018-08" db="EMBL/GenBank/DDBJ databases">
        <title>Form III RuBisCO-mediated autotrophy in Thermodesulfobium bacteria.</title>
        <authorList>
            <person name="Toshchakov S.V."/>
            <person name="Kublanov I.V."/>
            <person name="Frolov E."/>
            <person name="Bonch-Osmolovskaya E.A."/>
            <person name="Tourova T.P."/>
            <person name="Chernych N.A."/>
            <person name="Lebedinsky A.V."/>
        </authorList>
    </citation>
    <scope>NUCLEOTIDE SEQUENCE [LARGE SCALE GENOMIC DNA]</scope>
    <source>
        <strain evidence="12 13">SR</strain>
    </source>
</reference>
<evidence type="ECO:0000256" key="5">
    <source>
        <dbReference type="ARBA" id="ARBA00023000"/>
    </source>
</evidence>
<dbReference type="NCBIfam" id="TIGR01443">
    <property type="entry name" value="intein_Cterm"/>
    <property type="match status" value="1"/>
</dbReference>
<proteinExistence type="inferred from homology"/>
<dbReference type="Proteomes" id="UP000256329">
    <property type="component" value="Unassembled WGS sequence"/>
</dbReference>
<organism evidence="12 13">
    <name type="scientific">Ammonifex thiophilus</name>
    <dbReference type="NCBI Taxonomy" id="444093"/>
    <lineage>
        <taxon>Bacteria</taxon>
        <taxon>Bacillati</taxon>
        <taxon>Bacillota</taxon>
        <taxon>Clostridia</taxon>
        <taxon>Thermoanaerobacterales</taxon>
        <taxon>Thermoanaerobacteraceae</taxon>
        <taxon>Ammonifex</taxon>
    </lineage>
</organism>
<feature type="domain" description="DOD-type homing endonuclease" evidence="11">
    <location>
        <begin position="397"/>
        <end position="535"/>
    </location>
</feature>
<dbReference type="CDD" id="cd00081">
    <property type="entry name" value="Hint"/>
    <property type="match status" value="1"/>
</dbReference>
<dbReference type="EC" id="1.17.4.1" evidence="2 10"/>
<evidence type="ECO:0000256" key="4">
    <source>
        <dbReference type="ARBA" id="ARBA00022813"/>
    </source>
</evidence>
<dbReference type="GO" id="GO:0004519">
    <property type="term" value="F:endonuclease activity"/>
    <property type="evidence" value="ECO:0007669"/>
    <property type="project" value="InterPro"/>
</dbReference>
<dbReference type="InterPro" id="IPR030934">
    <property type="entry name" value="Intein_C"/>
</dbReference>
<keyword evidence="7 10" id="KW-0215">Deoxyribonucleotide synthesis</keyword>
<dbReference type="GO" id="GO:0005524">
    <property type="term" value="F:ATP binding"/>
    <property type="evidence" value="ECO:0007669"/>
    <property type="project" value="InterPro"/>
</dbReference>
<dbReference type="Pfam" id="PF14890">
    <property type="entry name" value="Intein_splicing"/>
    <property type="match status" value="1"/>
</dbReference>
<dbReference type="Pfam" id="PF02867">
    <property type="entry name" value="Ribonuc_red_lgC"/>
    <property type="match status" value="2"/>
</dbReference>
<dbReference type="EMBL" id="QSLN01000012">
    <property type="protein sequence ID" value="RDV82103.1"/>
    <property type="molecule type" value="Genomic_DNA"/>
</dbReference>
<comment type="catalytic activity">
    <reaction evidence="9 10">
        <text>a 2'-deoxyribonucleoside 5'-diphosphate + [thioredoxin]-disulfide + H2O = a ribonucleoside 5'-diphosphate + [thioredoxin]-dithiol</text>
        <dbReference type="Rhea" id="RHEA:23252"/>
        <dbReference type="Rhea" id="RHEA-COMP:10698"/>
        <dbReference type="Rhea" id="RHEA-COMP:10700"/>
        <dbReference type="ChEBI" id="CHEBI:15377"/>
        <dbReference type="ChEBI" id="CHEBI:29950"/>
        <dbReference type="ChEBI" id="CHEBI:50058"/>
        <dbReference type="ChEBI" id="CHEBI:57930"/>
        <dbReference type="ChEBI" id="CHEBI:73316"/>
        <dbReference type="EC" id="1.17.4.1"/>
    </reaction>
</comment>
<comment type="function">
    <text evidence="10">Provides the precursors necessary for DNA synthesis. Catalyzes the biosynthesis of deoxyribonucleotides from the corresponding ribonucleotides.</text>
</comment>
<dbReference type="GO" id="GO:0016539">
    <property type="term" value="P:intein-mediated protein splicing"/>
    <property type="evidence" value="ECO:0007669"/>
    <property type="project" value="InterPro"/>
</dbReference>
<keyword evidence="3" id="KW-0846">Cobalamin</keyword>
<evidence type="ECO:0000313" key="12">
    <source>
        <dbReference type="EMBL" id="RDV82103.1"/>
    </source>
</evidence>
<evidence type="ECO:0000256" key="6">
    <source>
        <dbReference type="ARBA" id="ARBA00023002"/>
    </source>
</evidence>
<evidence type="ECO:0000256" key="10">
    <source>
        <dbReference type="RuleBase" id="RU003410"/>
    </source>
</evidence>
<comment type="similarity">
    <text evidence="10">Belongs to the ribonucleoside diphosphate reductase large chain family.</text>
</comment>
<dbReference type="SMART" id="SM00306">
    <property type="entry name" value="HintN"/>
    <property type="match status" value="1"/>
</dbReference>
<protein>
    <recommendedName>
        <fullName evidence="2 10">Ribonucleoside-diphosphate reductase</fullName>
        <ecNumber evidence="2 10">1.17.4.1</ecNumber>
    </recommendedName>
</protein>
<evidence type="ECO:0000256" key="7">
    <source>
        <dbReference type="ARBA" id="ARBA00023116"/>
    </source>
</evidence>
<dbReference type="SMART" id="SM00305">
    <property type="entry name" value="HintC"/>
    <property type="match status" value="1"/>
</dbReference>
<evidence type="ECO:0000313" key="13">
    <source>
        <dbReference type="Proteomes" id="UP000256329"/>
    </source>
</evidence>
<dbReference type="InterPro" id="IPR027434">
    <property type="entry name" value="Homing_endonucl"/>
</dbReference>
<keyword evidence="5" id="KW-0651">Protein splicing</keyword>
<dbReference type="PROSITE" id="PS50819">
    <property type="entry name" value="INTEIN_ENDONUCLEASE"/>
    <property type="match status" value="1"/>
</dbReference>
<dbReference type="SUPFAM" id="SSF55608">
    <property type="entry name" value="Homing endonucleases"/>
    <property type="match status" value="1"/>
</dbReference>
<evidence type="ECO:0000256" key="3">
    <source>
        <dbReference type="ARBA" id="ARBA00022628"/>
    </source>
</evidence>
<name>A0A3D8P232_9THEO</name>
<dbReference type="InterPro" id="IPR003586">
    <property type="entry name" value="Hint_dom_C"/>
</dbReference>
<dbReference type="OrthoDB" id="9762933at2"/>
<dbReference type="InterPro" id="IPR003587">
    <property type="entry name" value="Hint_dom_N"/>
</dbReference>
<dbReference type="InterPro" id="IPR036844">
    <property type="entry name" value="Hint_dom_sf"/>
</dbReference>
<dbReference type="InterPro" id="IPR008926">
    <property type="entry name" value="RNR_R1-su_N"/>
</dbReference>
<comment type="cofactor">
    <cofactor evidence="1">
        <name>adenosylcob(III)alamin</name>
        <dbReference type="ChEBI" id="CHEBI:18408"/>
    </cofactor>
</comment>
<keyword evidence="13" id="KW-1185">Reference proteome</keyword>
<dbReference type="InterPro" id="IPR013509">
    <property type="entry name" value="RNR_lsu_N"/>
</dbReference>
<dbReference type="Gene3D" id="3.20.70.20">
    <property type="match status" value="2"/>
</dbReference>
<dbReference type="InterPro" id="IPR004042">
    <property type="entry name" value="Intein_endonuc_central"/>
</dbReference>
<dbReference type="UniPathway" id="UPA00326"/>
<dbReference type="PRINTS" id="PR00379">
    <property type="entry name" value="INTEIN"/>
</dbReference>
<accession>A0A3D8P232</accession>
<keyword evidence="4" id="KW-0068">Autocatalytic cleavage</keyword>
<dbReference type="InterPro" id="IPR006142">
    <property type="entry name" value="INTEIN"/>
</dbReference>
<dbReference type="InterPro" id="IPR006141">
    <property type="entry name" value="Intein_N"/>
</dbReference>
<gene>
    <name evidence="12" type="ORF">DXX99_08120</name>
</gene>
<dbReference type="InterPro" id="IPR004860">
    <property type="entry name" value="LAGLIDADG_dom"/>
</dbReference>
<dbReference type="SUPFAM" id="SSF51294">
    <property type="entry name" value="Hedgehog/intein (Hint) domain"/>
    <property type="match status" value="1"/>
</dbReference>
<dbReference type="SUPFAM" id="SSF51998">
    <property type="entry name" value="PFL-like glycyl radical enzymes"/>
    <property type="match status" value="1"/>
</dbReference>
<evidence type="ECO:0000256" key="1">
    <source>
        <dbReference type="ARBA" id="ARBA00001922"/>
    </source>
</evidence>
<dbReference type="GO" id="GO:0009263">
    <property type="term" value="P:deoxyribonucleotide biosynthetic process"/>
    <property type="evidence" value="ECO:0007669"/>
    <property type="project" value="UniProtKB-KW"/>
</dbReference>
<dbReference type="InterPro" id="IPR050862">
    <property type="entry name" value="RdRp_reductase_class-2"/>
</dbReference>
<dbReference type="NCBIfam" id="TIGR01445">
    <property type="entry name" value="intein_Nterm"/>
    <property type="match status" value="1"/>
</dbReference>
<dbReference type="SUPFAM" id="SSF48168">
    <property type="entry name" value="R1 subunit of ribonucleotide reductase, N-terminal domain"/>
    <property type="match status" value="1"/>
</dbReference>
<sequence>MLVKSLELLSQGRGESLLKLDANSRIILEGRYLKRDEAGNVVETPEEMFWRVARAIAEAEARFGAGTQEVEEWARRFFDLMASLDFLPNSPTLINAGRELGQLAACFVLPIEDSIESIFETLKYAALIHKSGGGTGFDFSRLRPKGDPVRSTGGVASGPVSFMRIFNAATEEIKQGGVRRGANMGILRADHPDIMEFVACKEEEGAFRNFNISVAVPDAFFETLARSGEWELTFRGKVYRRLPARELFDWIVQHAHANGEPGLLFLDAINRANPTPALGRIEATNPCVTGDTLVYTDRGLVRVKDLAQQEAPPVLVADSRVSSAGFVPASAVFATGKKRVFKLVTREGFEVRLTADHLVMTERGWVAARDLVKGDRLFILDRPGGFGTEGSYELGLALGWLVGGGGVGTDEAALGSPSEEKELAPAFAAVGAEVRPGLDGRLCKAGAAAVLERSEARVQSVRLRELAERWGLAGKKVPETVFRGSRGMQVGFLRALFSAGGRIEEGSGSRCAVVLTSADRDFLRDVQQLLLNFGIYSRIFQGSRRSELCALPGSRGRSEPCCREVYDLRVSGGSLVTFHREISFLPGPKAERLAQIVASFRYGPYREPFVAHFEALIPDGEETVYDLTVPVVHAFVANGLVVHNCGEQPLLPYESCNLGSINLLNMVDGTGFSWDKLREVVHLAVRFLDDVIEVNNFPVPIIAAATRRTRKVGLGIMGWADALFKLGIPYDSEAALELGAEVMRFIREEARAASRRLAEERGTFPAWEDSIYYPHLPLRNATLTTIAPTGSISAIAGVSPGIEPVFALVYTRVVLGGKKLLVIDKVFQEYVERSFPPPQREEIMAAVSRTGNLGLCAAELNLPKDMRRLFKTALEIAPEWHLRHQATFQQYTDNAVSKTINLPTDFSPEEVGRIFWKAFELKVKGLTVYRTGSRREQPLLLPATCRPCHLG</sequence>
<evidence type="ECO:0000259" key="11">
    <source>
        <dbReference type="PROSITE" id="PS50819"/>
    </source>
</evidence>
<evidence type="ECO:0000256" key="9">
    <source>
        <dbReference type="ARBA" id="ARBA00047754"/>
    </source>
</evidence>
<keyword evidence="6 10" id="KW-0560">Oxidoreductase</keyword>
<dbReference type="PROSITE" id="PS50818">
    <property type="entry name" value="INTEIN_C_TER"/>
    <property type="match status" value="1"/>
</dbReference>
<comment type="caution">
    <text evidence="12">The sequence shown here is derived from an EMBL/GenBank/DDBJ whole genome shotgun (WGS) entry which is preliminary data.</text>
</comment>